<evidence type="ECO:0000256" key="2">
    <source>
        <dbReference type="ARBA" id="ARBA00022490"/>
    </source>
</evidence>
<dbReference type="CDD" id="cd24010">
    <property type="entry name" value="ASKHA_NBD_AcK_PK"/>
    <property type="match status" value="1"/>
</dbReference>
<evidence type="ECO:0000256" key="9">
    <source>
        <dbReference type="HAMAP-Rule" id="MF_00020"/>
    </source>
</evidence>
<dbReference type="GO" id="GO:0000287">
    <property type="term" value="F:magnesium ion binding"/>
    <property type="evidence" value="ECO:0007669"/>
    <property type="project" value="UniProtKB-UniRule"/>
</dbReference>
<keyword evidence="3 9" id="KW-0808">Transferase</keyword>
<comment type="pathway">
    <text evidence="9">Metabolic intermediate biosynthesis; acetyl-CoA biosynthesis; acetyl-CoA from acetate: step 1/2.</text>
</comment>
<dbReference type="EMBL" id="LJUI01000005">
    <property type="protein sequence ID" value="KPK71271.1"/>
    <property type="molecule type" value="Genomic_DNA"/>
</dbReference>
<dbReference type="GO" id="GO:0006083">
    <property type="term" value="P:acetate metabolic process"/>
    <property type="evidence" value="ECO:0007669"/>
    <property type="project" value="TreeGrafter"/>
</dbReference>
<evidence type="ECO:0000256" key="7">
    <source>
        <dbReference type="ARBA" id="ARBA00022840"/>
    </source>
</evidence>
<comment type="subunit">
    <text evidence="9">Homodimer.</text>
</comment>
<keyword evidence="5 9" id="KW-0547">Nucleotide-binding</keyword>
<dbReference type="GO" id="GO:0008776">
    <property type="term" value="F:acetate kinase activity"/>
    <property type="evidence" value="ECO:0007669"/>
    <property type="project" value="UniProtKB-UniRule"/>
</dbReference>
<feature type="binding site" evidence="9">
    <location>
        <begin position="335"/>
        <end position="339"/>
    </location>
    <ligand>
        <name>ATP</name>
        <dbReference type="ChEBI" id="CHEBI:30616"/>
    </ligand>
</feature>
<feature type="binding site" evidence="9">
    <location>
        <position position="97"/>
    </location>
    <ligand>
        <name>substrate</name>
    </ligand>
</feature>
<comment type="cofactor">
    <cofactor evidence="9">
        <name>Mg(2+)</name>
        <dbReference type="ChEBI" id="CHEBI:18420"/>
    </cofactor>
    <cofactor evidence="9">
        <name>Mn(2+)</name>
        <dbReference type="ChEBI" id="CHEBI:29035"/>
    </cofactor>
    <text evidence="9">Mg(2+). Can also accept Mn(2+).</text>
</comment>
<comment type="caution">
    <text evidence="11">The sequence shown here is derived from an EMBL/GenBank/DDBJ whole genome shotgun (WGS) entry which is preliminary data.</text>
</comment>
<dbReference type="UniPathway" id="UPA00340">
    <property type="reaction ID" value="UER00458"/>
</dbReference>
<dbReference type="GO" id="GO:0006085">
    <property type="term" value="P:acetyl-CoA biosynthetic process"/>
    <property type="evidence" value="ECO:0007669"/>
    <property type="project" value="UniProtKB-UniRule"/>
</dbReference>
<keyword evidence="2 9" id="KW-0963">Cytoplasm</keyword>
<dbReference type="InterPro" id="IPR043129">
    <property type="entry name" value="ATPase_NBD"/>
</dbReference>
<evidence type="ECO:0000256" key="6">
    <source>
        <dbReference type="ARBA" id="ARBA00022777"/>
    </source>
</evidence>
<comment type="similarity">
    <text evidence="1 9 10">Belongs to the acetokinase family.</text>
</comment>
<keyword evidence="6 9" id="KW-0418">Kinase</keyword>
<sequence>MECTMNDSCYRILALNSGSSSIKFSLHSMGRTAVERLTGRIERIGRREGYFYARGGDGRSLIEKHVVLPDHAVALQKLFEWLHGSALARDLDAVGHRVVHGGSKYNRPHLVTHELIAELRRLSPFAPEHLPRELAAIEAVQRHNPALRQIACFDTAFHRNMPREAQLYGLPRHLWDEGVLRYGFHGLSCEYVMRELASEAGSKVAAGRTVVAHLGHGCSMTAVRDGESVDTTMGFTPTGGLVMGSRSGDLDPGVILYLLVEKGLSAAQVNEIVNRKGGLLGVSGTSSDMEDLLERENQDPRAALAIRLFCYQAKKFLGALVATLGGLDTLVFTGGMGENAPAVRWRICEGLEFLGIRVDPERNEASGAVISFDDAPVSVRVMKTNEELVIARHSYELLWSKEGEGEGSGGT</sequence>
<name>A0A0S8GDY7_UNCT6</name>
<dbReference type="Proteomes" id="UP000051717">
    <property type="component" value="Unassembled WGS sequence"/>
</dbReference>
<keyword evidence="7 9" id="KW-0067">ATP-binding</keyword>
<reference evidence="11 12" key="1">
    <citation type="journal article" date="2015" name="Microbiome">
        <title>Genomic resolution of linkages in carbon, nitrogen, and sulfur cycling among widespread estuary sediment bacteria.</title>
        <authorList>
            <person name="Baker B.J."/>
            <person name="Lazar C.S."/>
            <person name="Teske A.P."/>
            <person name="Dick G.J."/>
        </authorList>
    </citation>
    <scope>NUCLEOTIDE SEQUENCE [LARGE SCALE GENOMIC DNA]</scope>
    <source>
        <strain evidence="11">SM23_40</strain>
    </source>
</reference>
<dbReference type="PROSITE" id="PS01076">
    <property type="entry name" value="ACETATE_KINASE_2"/>
    <property type="match status" value="1"/>
</dbReference>
<gene>
    <name evidence="9" type="primary">ackA</name>
    <name evidence="11" type="ORF">AMJ82_01265</name>
</gene>
<accession>A0A0S8GDY7</accession>
<evidence type="ECO:0000256" key="4">
    <source>
        <dbReference type="ARBA" id="ARBA00022723"/>
    </source>
</evidence>
<feature type="binding site" evidence="9">
    <location>
        <position position="23"/>
    </location>
    <ligand>
        <name>ATP</name>
        <dbReference type="ChEBI" id="CHEBI:30616"/>
    </ligand>
</feature>
<dbReference type="HAMAP" id="MF_00020">
    <property type="entry name" value="Acetate_kinase"/>
    <property type="match status" value="1"/>
</dbReference>
<dbReference type="Gene3D" id="3.30.420.40">
    <property type="match status" value="2"/>
</dbReference>
<dbReference type="PIRSF" id="PIRSF000722">
    <property type="entry name" value="Acetate_prop_kin"/>
    <property type="match status" value="1"/>
</dbReference>
<evidence type="ECO:0000256" key="10">
    <source>
        <dbReference type="RuleBase" id="RU003835"/>
    </source>
</evidence>
<dbReference type="PANTHER" id="PTHR21060">
    <property type="entry name" value="ACETATE KINASE"/>
    <property type="match status" value="1"/>
</dbReference>
<comment type="function">
    <text evidence="9">Catalyzes the formation of acetyl phosphate from acetate and ATP. Can also catalyze the reverse reaction.</text>
</comment>
<dbReference type="PROSITE" id="PS01075">
    <property type="entry name" value="ACETATE_KINASE_1"/>
    <property type="match status" value="1"/>
</dbReference>
<dbReference type="Pfam" id="PF00871">
    <property type="entry name" value="Acetate_kinase"/>
    <property type="match status" value="1"/>
</dbReference>
<dbReference type="PRINTS" id="PR00471">
    <property type="entry name" value="ACETATEKNASE"/>
</dbReference>
<evidence type="ECO:0000313" key="11">
    <source>
        <dbReference type="EMBL" id="KPK71271.1"/>
    </source>
</evidence>
<comment type="subcellular location">
    <subcellularLocation>
        <location evidence="9">Cytoplasm</location>
    </subcellularLocation>
</comment>
<proteinExistence type="inferred from homology"/>
<dbReference type="InterPro" id="IPR004372">
    <property type="entry name" value="Ac/propionate_kinase"/>
</dbReference>
<dbReference type="AlphaFoldDB" id="A0A0S8GDY7"/>
<evidence type="ECO:0000256" key="3">
    <source>
        <dbReference type="ARBA" id="ARBA00022679"/>
    </source>
</evidence>
<dbReference type="SUPFAM" id="SSF53067">
    <property type="entry name" value="Actin-like ATPase domain"/>
    <property type="match status" value="2"/>
</dbReference>
<comment type="caution">
    <text evidence="9">Lacks conserved residue(s) required for the propagation of feature annotation.</text>
</comment>
<evidence type="ECO:0000256" key="5">
    <source>
        <dbReference type="ARBA" id="ARBA00022741"/>
    </source>
</evidence>
<protein>
    <recommendedName>
        <fullName evidence="9">Acetate kinase</fullName>
        <ecNumber evidence="9">2.7.2.1</ecNumber>
    </recommendedName>
    <alternativeName>
        <fullName evidence="9">Acetokinase</fullName>
    </alternativeName>
</protein>
<feature type="site" description="Transition state stabilizer" evidence="9">
    <location>
        <position position="246"/>
    </location>
</feature>
<comment type="catalytic activity">
    <reaction evidence="9">
        <text>acetate + ATP = acetyl phosphate + ADP</text>
        <dbReference type="Rhea" id="RHEA:11352"/>
        <dbReference type="ChEBI" id="CHEBI:22191"/>
        <dbReference type="ChEBI" id="CHEBI:30089"/>
        <dbReference type="ChEBI" id="CHEBI:30616"/>
        <dbReference type="ChEBI" id="CHEBI:456216"/>
        <dbReference type="EC" id="2.7.2.1"/>
    </reaction>
</comment>
<keyword evidence="4 9" id="KW-0479">Metal-binding</keyword>
<evidence type="ECO:0000313" key="12">
    <source>
        <dbReference type="Proteomes" id="UP000051717"/>
    </source>
</evidence>
<feature type="binding site" evidence="9">
    <location>
        <begin position="213"/>
        <end position="217"/>
    </location>
    <ligand>
        <name>ATP</name>
        <dbReference type="ChEBI" id="CHEBI:30616"/>
    </ligand>
</feature>
<dbReference type="PANTHER" id="PTHR21060:SF21">
    <property type="entry name" value="ACETATE KINASE"/>
    <property type="match status" value="1"/>
</dbReference>
<dbReference type="EC" id="2.7.2.1" evidence="9"/>
<dbReference type="NCBIfam" id="TIGR00016">
    <property type="entry name" value="ackA"/>
    <property type="match status" value="1"/>
</dbReference>
<keyword evidence="8 9" id="KW-0460">Magnesium</keyword>
<dbReference type="InterPro" id="IPR000890">
    <property type="entry name" value="Aliphatic_acid_kin_short-chain"/>
</dbReference>
<evidence type="ECO:0000256" key="8">
    <source>
        <dbReference type="ARBA" id="ARBA00022842"/>
    </source>
</evidence>
<feature type="binding site" evidence="9">
    <location>
        <position position="16"/>
    </location>
    <ligand>
        <name>Mg(2+)</name>
        <dbReference type="ChEBI" id="CHEBI:18420"/>
    </ligand>
</feature>
<organism evidence="11 12">
    <name type="scientific">candidate division TA06 bacterium SM23_40</name>
    <dbReference type="NCBI Taxonomy" id="1703774"/>
    <lineage>
        <taxon>Bacteria</taxon>
        <taxon>Bacteria division TA06</taxon>
    </lineage>
</organism>
<dbReference type="InterPro" id="IPR023865">
    <property type="entry name" value="Aliphatic_acid_kinase_CS"/>
</dbReference>
<dbReference type="PATRIC" id="fig|1703774.3.peg.2466"/>
<feature type="binding site" evidence="9">
    <location>
        <position position="386"/>
    </location>
    <ligand>
        <name>Mg(2+)</name>
        <dbReference type="ChEBI" id="CHEBI:18420"/>
    </ligand>
</feature>
<dbReference type="GO" id="GO:0005524">
    <property type="term" value="F:ATP binding"/>
    <property type="evidence" value="ECO:0007669"/>
    <property type="project" value="UniProtKB-KW"/>
</dbReference>
<feature type="site" description="Transition state stabilizer" evidence="9">
    <location>
        <position position="185"/>
    </location>
</feature>
<feature type="active site" description="Proton donor/acceptor" evidence="9">
    <location>
        <position position="154"/>
    </location>
</feature>
<evidence type="ECO:0000256" key="1">
    <source>
        <dbReference type="ARBA" id="ARBA00008748"/>
    </source>
</evidence>
<dbReference type="GO" id="GO:0005829">
    <property type="term" value="C:cytosol"/>
    <property type="evidence" value="ECO:0007669"/>
    <property type="project" value="TreeGrafter"/>
</dbReference>